<dbReference type="GO" id="GO:0000981">
    <property type="term" value="F:DNA-binding transcription factor activity, RNA polymerase II-specific"/>
    <property type="evidence" value="ECO:0007669"/>
    <property type="project" value="InterPro"/>
</dbReference>
<gene>
    <name evidence="7" type="ORF">OOW_P131scaffold00689g11</name>
</gene>
<dbReference type="InterPro" id="IPR051089">
    <property type="entry name" value="prtT"/>
</dbReference>
<evidence type="ECO:0000256" key="5">
    <source>
        <dbReference type="ARBA" id="ARBA00023242"/>
    </source>
</evidence>
<evidence type="ECO:0000256" key="6">
    <source>
        <dbReference type="SAM" id="MobiDB-lite"/>
    </source>
</evidence>
<dbReference type="InterPro" id="IPR001138">
    <property type="entry name" value="Zn2Cys6_DnaBD"/>
</dbReference>
<keyword evidence="4" id="KW-0804">Transcription</keyword>
<keyword evidence="3" id="KW-0238">DNA-binding</keyword>
<dbReference type="PANTHER" id="PTHR31845:SF32">
    <property type="entry name" value="MISCELLANEOUS ZN(II)2CYS6 TRANSCRIPTION FACTOR (EUROFUNG)-RELATED"/>
    <property type="match status" value="1"/>
</dbReference>
<dbReference type="CDD" id="cd00067">
    <property type="entry name" value="GAL4"/>
    <property type="match status" value="1"/>
</dbReference>
<evidence type="ECO:0000256" key="3">
    <source>
        <dbReference type="ARBA" id="ARBA00023125"/>
    </source>
</evidence>
<evidence type="ECO:0000256" key="2">
    <source>
        <dbReference type="ARBA" id="ARBA00023015"/>
    </source>
</evidence>
<dbReference type="SUPFAM" id="SSF57701">
    <property type="entry name" value="Zn2/Cys6 DNA-binding domain"/>
    <property type="match status" value="1"/>
</dbReference>
<evidence type="ECO:0008006" key="8">
    <source>
        <dbReference type="Google" id="ProtNLM"/>
    </source>
</evidence>
<evidence type="ECO:0000313" key="7">
    <source>
        <dbReference type="EMBL" id="ELQ64255.1"/>
    </source>
</evidence>
<dbReference type="EMBL" id="JH795815">
    <property type="protein sequence ID" value="ELQ64255.1"/>
    <property type="molecule type" value="Genomic_DNA"/>
</dbReference>
<sequence>MNTVDSGASSKASSTASAPSTPPGIPAPYGRACANCVKAKCKCFYRGNGREISSCERCHRLGKDCVPSETVRRRTSRRQGTSRTAQLEEKLDDLVSLLKTHQQKPGVGPAATSITTSRGPLSANKEFSLAGPALLDSTPIITMPNNQQSSTMSPLYPKGRKHSIDAPHERLRAPSTSASSTSAPSFSMQPDQEAEESLQVFSKQFLFSFPYFRVTEDMTASKLQAQYPLFMLAIKSISCKVFSRQMKYSEELQHMLAQKLLMDYDNSMDLLLALITCIAWIHFHEARRPFLTAMTRLAISQVVELGLHRPFGEPSGIYSFRVASGDTFANKEPAHIKPSNEHRRAALGCFVVTSWIYTSMRRAEGLPWTSYLEGMMVHLLKESDWDGDKILVANVKVQRLQEQLYRARFHPAAGDLGLAKDPHKGLPSYYINLLRQTSRDLRYSLPDDIAGDASVAFLLRYLELAIAESALDYKEAPFANPKHVNLPTSTRQLENIHALVEAFERFFSLVLDLAPIHFYGMPYTFSGAVPQAMWMLLKLCLSHPDSVWDPREISQRINPTSIVDAMRDKLMAIPESAGLTNVSTPDTANPDAPQSDNIFTKCGPILDSVRLRWAAELQKHAAPPPPLPPSQEGTPSATFNGSAIPITQQGPIATQMNMQTGFESHGQHPDMMPMLMPHGHQDLAHGDESATGGKAAECAYGDGNRHPLGLEMRAQTSDQQWTELYKTEDGT</sequence>
<dbReference type="Gene3D" id="4.10.240.10">
    <property type="entry name" value="Zn(2)-C6 fungal-type DNA-binding domain"/>
    <property type="match status" value="1"/>
</dbReference>
<keyword evidence="5" id="KW-0539">Nucleus</keyword>
<dbReference type="PANTHER" id="PTHR31845">
    <property type="entry name" value="FINGER DOMAIN PROTEIN, PUTATIVE-RELATED"/>
    <property type="match status" value="1"/>
</dbReference>
<proteinExistence type="predicted"/>
<evidence type="ECO:0000256" key="4">
    <source>
        <dbReference type="ARBA" id="ARBA00023163"/>
    </source>
</evidence>
<feature type="compositionally biased region" description="Polar residues" evidence="6">
    <location>
        <begin position="631"/>
        <end position="644"/>
    </location>
</feature>
<feature type="compositionally biased region" description="Low complexity" evidence="6">
    <location>
        <begin position="1"/>
        <end position="19"/>
    </location>
</feature>
<evidence type="ECO:0000256" key="1">
    <source>
        <dbReference type="ARBA" id="ARBA00004123"/>
    </source>
</evidence>
<organism>
    <name type="scientific">Pyricularia oryzae (strain P131)</name>
    <name type="common">Rice blast fungus</name>
    <name type="synonym">Magnaporthe oryzae</name>
    <dbReference type="NCBI Taxonomy" id="1143193"/>
    <lineage>
        <taxon>Eukaryota</taxon>
        <taxon>Fungi</taxon>
        <taxon>Dikarya</taxon>
        <taxon>Ascomycota</taxon>
        <taxon>Pezizomycotina</taxon>
        <taxon>Sordariomycetes</taxon>
        <taxon>Sordariomycetidae</taxon>
        <taxon>Magnaporthales</taxon>
        <taxon>Pyriculariaceae</taxon>
        <taxon>Pyricularia</taxon>
    </lineage>
</organism>
<reference evidence="7" key="1">
    <citation type="journal article" date="2012" name="PLoS Genet.">
        <title>Comparative analysis of the genomes of two field isolates of the rice blast fungus Magnaporthe oryzae.</title>
        <authorList>
            <person name="Xue M."/>
            <person name="Yang J."/>
            <person name="Li Z."/>
            <person name="Hu S."/>
            <person name="Yao N."/>
            <person name="Dean R.A."/>
            <person name="Zhao W."/>
            <person name="Shen M."/>
            <person name="Zhang H."/>
            <person name="Li C."/>
            <person name="Liu L."/>
            <person name="Cao L."/>
            <person name="Xu X."/>
            <person name="Xing Y."/>
            <person name="Hsiang T."/>
            <person name="Zhang Z."/>
            <person name="Xu J.R."/>
            <person name="Peng Y.L."/>
        </authorList>
    </citation>
    <scope>NUCLEOTIDE SEQUENCE [LARGE SCALE GENOMIC DNA]</scope>
    <source>
        <strain evidence="7">P131</strain>
    </source>
</reference>
<protein>
    <recommendedName>
        <fullName evidence="8">Zn(2)-C6 fungal-type domain-containing protein</fullName>
    </recommendedName>
</protein>
<comment type="subcellular location">
    <subcellularLocation>
        <location evidence="1">Nucleus</location>
    </subcellularLocation>
</comment>
<feature type="region of interest" description="Disordered" evidence="6">
    <location>
        <begin position="168"/>
        <end position="189"/>
    </location>
</feature>
<dbReference type="GO" id="GO:0005634">
    <property type="term" value="C:nucleus"/>
    <property type="evidence" value="ECO:0007669"/>
    <property type="project" value="UniProtKB-SubCell"/>
</dbReference>
<dbReference type="GO" id="GO:0008270">
    <property type="term" value="F:zinc ion binding"/>
    <property type="evidence" value="ECO:0007669"/>
    <property type="project" value="InterPro"/>
</dbReference>
<feature type="compositionally biased region" description="Low complexity" evidence="6">
    <location>
        <begin position="173"/>
        <end position="185"/>
    </location>
</feature>
<accession>L7J9N3</accession>
<name>L7J9N3_PYRO1</name>
<dbReference type="AlphaFoldDB" id="L7J9N3"/>
<feature type="region of interest" description="Disordered" evidence="6">
    <location>
        <begin position="620"/>
        <end position="644"/>
    </location>
</feature>
<dbReference type="GO" id="GO:0000976">
    <property type="term" value="F:transcription cis-regulatory region binding"/>
    <property type="evidence" value="ECO:0007669"/>
    <property type="project" value="TreeGrafter"/>
</dbReference>
<keyword evidence="2" id="KW-0805">Transcription regulation</keyword>
<dbReference type="InterPro" id="IPR036864">
    <property type="entry name" value="Zn2-C6_fun-type_DNA-bd_sf"/>
</dbReference>
<feature type="region of interest" description="Disordered" evidence="6">
    <location>
        <begin position="1"/>
        <end position="24"/>
    </location>
</feature>